<keyword evidence="1" id="KW-0678">Repressor</keyword>
<name>A0A2J0Z201_RHIML</name>
<dbReference type="InterPro" id="IPR000843">
    <property type="entry name" value="HTH_LacI"/>
</dbReference>
<keyword evidence="3" id="KW-0238">DNA-binding</keyword>
<evidence type="ECO:0000256" key="1">
    <source>
        <dbReference type="ARBA" id="ARBA00022491"/>
    </source>
</evidence>
<dbReference type="Proteomes" id="UP000231987">
    <property type="component" value="Unassembled WGS sequence"/>
</dbReference>
<dbReference type="GO" id="GO:0003700">
    <property type="term" value="F:DNA-binding transcription factor activity"/>
    <property type="evidence" value="ECO:0007669"/>
    <property type="project" value="TreeGrafter"/>
</dbReference>
<dbReference type="InterPro" id="IPR010982">
    <property type="entry name" value="Lambda_DNA-bd_dom_sf"/>
</dbReference>
<dbReference type="SUPFAM" id="SSF47413">
    <property type="entry name" value="lambda repressor-like DNA-binding domains"/>
    <property type="match status" value="1"/>
</dbReference>
<dbReference type="Gene3D" id="1.10.260.40">
    <property type="entry name" value="lambda repressor-like DNA-binding domains"/>
    <property type="match status" value="1"/>
</dbReference>
<proteinExistence type="predicted"/>
<dbReference type="Pfam" id="PF13377">
    <property type="entry name" value="Peripla_BP_3"/>
    <property type="match status" value="1"/>
</dbReference>
<keyword evidence="4" id="KW-0804">Transcription</keyword>
<dbReference type="AlphaFoldDB" id="A0A2J0Z201"/>
<dbReference type="InterPro" id="IPR028082">
    <property type="entry name" value="Peripla_BP_I"/>
</dbReference>
<feature type="domain" description="HTH cro/C1-type" evidence="6">
    <location>
        <begin position="5"/>
        <end position="34"/>
    </location>
</feature>
<reference evidence="7 8" key="1">
    <citation type="submission" date="2017-06" db="EMBL/GenBank/DDBJ databases">
        <title>Ensifer strains isolated from leguminous trees and herbs display diverse denitrification phenotypes with some acting as strong N2O sinks.</title>
        <authorList>
            <person name="Woliy K."/>
            <person name="Mania D."/>
            <person name="Bakken L.R."/>
            <person name="Frostegard A."/>
        </authorList>
    </citation>
    <scope>NUCLEOTIDE SEQUENCE [LARGE SCALE GENOMIC DNA]</scope>
    <source>
        <strain evidence="7 8">AC50a</strain>
    </source>
</reference>
<feature type="domain" description="HTH lacI-type" evidence="5">
    <location>
        <begin position="4"/>
        <end position="58"/>
    </location>
</feature>
<accession>A0A2J0Z201</accession>
<keyword evidence="2" id="KW-0805">Transcription regulation</keyword>
<evidence type="ECO:0000256" key="2">
    <source>
        <dbReference type="ARBA" id="ARBA00023015"/>
    </source>
</evidence>
<comment type="caution">
    <text evidence="7">The sequence shown here is derived from an EMBL/GenBank/DDBJ whole genome shotgun (WGS) entry which is preliminary data.</text>
</comment>
<evidence type="ECO:0000313" key="8">
    <source>
        <dbReference type="Proteomes" id="UP000231987"/>
    </source>
</evidence>
<dbReference type="PANTHER" id="PTHR30146">
    <property type="entry name" value="LACI-RELATED TRANSCRIPTIONAL REPRESSOR"/>
    <property type="match status" value="1"/>
</dbReference>
<dbReference type="PROSITE" id="PS50943">
    <property type="entry name" value="HTH_CROC1"/>
    <property type="match status" value="1"/>
</dbReference>
<evidence type="ECO:0000256" key="3">
    <source>
        <dbReference type="ARBA" id="ARBA00023125"/>
    </source>
</evidence>
<dbReference type="GO" id="GO:0000976">
    <property type="term" value="F:transcription cis-regulatory region binding"/>
    <property type="evidence" value="ECO:0007669"/>
    <property type="project" value="TreeGrafter"/>
</dbReference>
<dbReference type="PANTHER" id="PTHR30146:SF151">
    <property type="entry name" value="HTH-TYPE TRANSCRIPTIONAL REPRESSOR CYTR"/>
    <property type="match status" value="1"/>
</dbReference>
<dbReference type="Pfam" id="PF00356">
    <property type="entry name" value="LacI"/>
    <property type="match status" value="1"/>
</dbReference>
<dbReference type="CDD" id="cd01392">
    <property type="entry name" value="HTH_LacI"/>
    <property type="match status" value="1"/>
</dbReference>
<gene>
    <name evidence="7" type="ORF">CEJ86_15990</name>
</gene>
<evidence type="ECO:0000256" key="4">
    <source>
        <dbReference type="ARBA" id="ARBA00023163"/>
    </source>
</evidence>
<dbReference type="RefSeq" id="WP_100672479.1">
    <property type="nucleotide sequence ID" value="NZ_JBKOIL010000003.1"/>
</dbReference>
<dbReference type="InterPro" id="IPR046335">
    <property type="entry name" value="LacI/GalR-like_sensor"/>
</dbReference>
<evidence type="ECO:0000259" key="6">
    <source>
        <dbReference type="PROSITE" id="PS50943"/>
    </source>
</evidence>
<dbReference type="Gene3D" id="3.40.50.2300">
    <property type="match status" value="2"/>
</dbReference>
<protein>
    <submittedName>
        <fullName evidence="7">LacI family transcriptional regulator</fullName>
    </submittedName>
</protein>
<dbReference type="EMBL" id="NJGD01000006">
    <property type="protein sequence ID" value="PJR14549.1"/>
    <property type="molecule type" value="Genomic_DNA"/>
</dbReference>
<sequence length="331" mass="34999">MARSTIVELAKAAGVSPTTVSHAFSGRRYVDPETKARIVALADKMGYRANPRARRLRTGGAGIIALASSMPFAVAAGPARLGFLMEIAAAAAVTALSRHLALCLVPPLEPDSNLDALEVDGAIIVEPMVEDRLLDFFSARGVPVVSIGRAPGRDDIPSVDIQSTATARLMLEHLGANSRRVGLITGEQRRNSYIETEAVYAAYAAERGFSPVALRIDESGGEAEAAAAAERLLRSNPDIDALCVPVDAFARGVLDAARLLDRPVPHGLRLATRYDGMRAKLATPQLTAVNLHLDQVAEAAIDVLIAAMEGKEPQRHAIAPPLLVVRESSAA</sequence>
<dbReference type="InterPro" id="IPR001387">
    <property type="entry name" value="Cro/C1-type_HTH"/>
</dbReference>
<dbReference type="PROSITE" id="PS50932">
    <property type="entry name" value="HTH_LACI_2"/>
    <property type="match status" value="1"/>
</dbReference>
<dbReference type="SMART" id="SM00354">
    <property type="entry name" value="HTH_LACI"/>
    <property type="match status" value="1"/>
</dbReference>
<evidence type="ECO:0000313" key="7">
    <source>
        <dbReference type="EMBL" id="PJR14549.1"/>
    </source>
</evidence>
<organism evidence="7 8">
    <name type="scientific">Rhizobium meliloti</name>
    <name type="common">Ensifer meliloti</name>
    <name type="synonym">Sinorhizobium meliloti</name>
    <dbReference type="NCBI Taxonomy" id="382"/>
    <lineage>
        <taxon>Bacteria</taxon>
        <taxon>Pseudomonadati</taxon>
        <taxon>Pseudomonadota</taxon>
        <taxon>Alphaproteobacteria</taxon>
        <taxon>Hyphomicrobiales</taxon>
        <taxon>Rhizobiaceae</taxon>
        <taxon>Sinorhizobium/Ensifer group</taxon>
        <taxon>Sinorhizobium</taxon>
    </lineage>
</organism>
<dbReference type="SUPFAM" id="SSF53822">
    <property type="entry name" value="Periplasmic binding protein-like I"/>
    <property type="match status" value="1"/>
</dbReference>
<evidence type="ECO:0000259" key="5">
    <source>
        <dbReference type="PROSITE" id="PS50932"/>
    </source>
</evidence>